<dbReference type="GeneTree" id="ENSGT00940000162028"/>
<name>A0A8B9WJ73_BOSMU</name>
<reference evidence="3" key="1">
    <citation type="submission" date="2019-05" db="EMBL/GenBank/DDBJ databases">
        <authorList>
            <person name="Zhang S."/>
            <person name="Liu J."/>
        </authorList>
    </citation>
    <scope>NUCLEOTIDE SEQUENCE [LARGE SCALE GENOMIC DNA]</scope>
</reference>
<sequence>MPARARWRRAPGARGGQKWGRGSPGGAVASASLLRSRPHRVGALPPPWRLGALRPSGGGRCLLRDGGGRCGPGGGAARAGAASGAADGESGRGRRRRLLVGPGTAGRGLCVRRRRRWCSGPAEPAMWLYMAFLMGLYYLLRWYQERQVVSRLQDKFVFITGCDSGTGTSWPGSSTYEA</sequence>
<keyword evidence="4" id="KW-1185">Reference proteome</keyword>
<keyword evidence="2" id="KW-0472">Membrane</keyword>
<protein>
    <submittedName>
        <fullName evidence="3">Uncharacterized protein</fullName>
    </submittedName>
</protein>
<organism evidence="3 4">
    <name type="scientific">Bos mutus grunniens</name>
    <name type="common">Wild yak</name>
    <name type="synonym">Bos grunniens</name>
    <dbReference type="NCBI Taxonomy" id="30521"/>
    <lineage>
        <taxon>Eukaryota</taxon>
        <taxon>Metazoa</taxon>
        <taxon>Chordata</taxon>
        <taxon>Craniata</taxon>
        <taxon>Vertebrata</taxon>
        <taxon>Euteleostomi</taxon>
        <taxon>Mammalia</taxon>
        <taxon>Eutheria</taxon>
        <taxon>Laurasiatheria</taxon>
        <taxon>Artiodactyla</taxon>
        <taxon>Ruminantia</taxon>
        <taxon>Pecora</taxon>
        <taxon>Bovidae</taxon>
        <taxon>Bovinae</taxon>
        <taxon>Bos</taxon>
    </lineage>
</organism>
<accession>A0A8B9WJ73</accession>
<dbReference type="Proteomes" id="UP000694520">
    <property type="component" value="Chromosome 5"/>
</dbReference>
<evidence type="ECO:0000256" key="2">
    <source>
        <dbReference type="SAM" id="Phobius"/>
    </source>
</evidence>
<keyword evidence="2" id="KW-0812">Transmembrane</keyword>
<keyword evidence="2" id="KW-1133">Transmembrane helix</keyword>
<proteinExistence type="predicted"/>
<feature type="compositionally biased region" description="Gly residues" evidence="1">
    <location>
        <begin position="13"/>
        <end position="25"/>
    </location>
</feature>
<reference evidence="3" key="3">
    <citation type="submission" date="2025-09" db="UniProtKB">
        <authorList>
            <consortium name="Ensembl"/>
        </authorList>
    </citation>
    <scope>IDENTIFICATION</scope>
</reference>
<evidence type="ECO:0000313" key="3">
    <source>
        <dbReference type="Ensembl" id="ENSBGRP00000006199.1"/>
    </source>
</evidence>
<feature type="compositionally biased region" description="Basic residues" evidence="1">
    <location>
        <begin position="1"/>
        <end position="11"/>
    </location>
</feature>
<evidence type="ECO:0000256" key="1">
    <source>
        <dbReference type="SAM" id="MobiDB-lite"/>
    </source>
</evidence>
<feature type="transmembrane region" description="Helical" evidence="2">
    <location>
        <begin position="122"/>
        <end position="140"/>
    </location>
</feature>
<dbReference type="Ensembl" id="ENSBGRT00000007106.1">
    <property type="protein sequence ID" value="ENSBGRP00000006199.1"/>
    <property type="gene ID" value="ENSBGRG00000003844.1"/>
</dbReference>
<evidence type="ECO:0000313" key="4">
    <source>
        <dbReference type="Proteomes" id="UP000694520"/>
    </source>
</evidence>
<feature type="region of interest" description="Disordered" evidence="1">
    <location>
        <begin position="1"/>
        <end position="27"/>
    </location>
</feature>
<dbReference type="AlphaFoldDB" id="A0A8B9WJ73"/>
<reference evidence="3" key="2">
    <citation type="submission" date="2025-08" db="UniProtKB">
        <authorList>
            <consortium name="Ensembl"/>
        </authorList>
    </citation>
    <scope>IDENTIFICATION</scope>
</reference>
<feature type="region of interest" description="Disordered" evidence="1">
    <location>
        <begin position="73"/>
        <end position="97"/>
    </location>
</feature>
<feature type="compositionally biased region" description="Low complexity" evidence="1">
    <location>
        <begin position="78"/>
        <end position="88"/>
    </location>
</feature>